<dbReference type="GO" id="GO:0004553">
    <property type="term" value="F:hydrolase activity, hydrolyzing O-glycosyl compounds"/>
    <property type="evidence" value="ECO:0007669"/>
    <property type="project" value="UniProtKB-ARBA"/>
</dbReference>
<dbReference type="Pfam" id="PF13385">
    <property type="entry name" value="Laminin_G_3"/>
    <property type="match status" value="1"/>
</dbReference>
<dbReference type="Gene3D" id="2.60.120.200">
    <property type="match status" value="1"/>
</dbReference>
<dbReference type="SUPFAM" id="SSF49899">
    <property type="entry name" value="Concanavalin A-like lectins/glucanases"/>
    <property type="match status" value="1"/>
</dbReference>
<protein>
    <recommendedName>
        <fullName evidence="3">LamG-like jellyroll fold domain-containing protein</fullName>
    </recommendedName>
</protein>
<accession>W7Y9Z5</accession>
<evidence type="ECO:0000313" key="1">
    <source>
        <dbReference type="EMBL" id="GAF05142.1"/>
    </source>
</evidence>
<dbReference type="PROSITE" id="PS51257">
    <property type="entry name" value="PROKAR_LIPOPROTEIN"/>
    <property type="match status" value="1"/>
</dbReference>
<dbReference type="GO" id="GO:0005975">
    <property type="term" value="P:carbohydrate metabolic process"/>
    <property type="evidence" value="ECO:0007669"/>
    <property type="project" value="UniProtKB-ARBA"/>
</dbReference>
<organism evidence="1 2">
    <name type="scientific">Saccharicrinis fermentans DSM 9555 = JCM 21142</name>
    <dbReference type="NCBI Taxonomy" id="869213"/>
    <lineage>
        <taxon>Bacteria</taxon>
        <taxon>Pseudomonadati</taxon>
        <taxon>Bacteroidota</taxon>
        <taxon>Bacteroidia</taxon>
        <taxon>Marinilabiliales</taxon>
        <taxon>Marinilabiliaceae</taxon>
        <taxon>Saccharicrinis</taxon>
    </lineage>
</organism>
<comment type="caution">
    <text evidence="1">The sequence shown here is derived from an EMBL/GenBank/DDBJ whole genome shotgun (WGS) entry which is preliminary data.</text>
</comment>
<dbReference type="RefSeq" id="WP_052522336.1">
    <property type="nucleotide sequence ID" value="NZ_BAMD01000070.1"/>
</dbReference>
<dbReference type="AlphaFoldDB" id="W7Y9Z5"/>
<proteinExistence type="predicted"/>
<dbReference type="Proteomes" id="UP000019402">
    <property type="component" value="Unassembled WGS sequence"/>
</dbReference>
<reference evidence="1 2" key="1">
    <citation type="journal article" date="2014" name="Genome Announc.">
        <title>Draft Genome Sequence of Cytophaga fermentans JCM 21142T, a Facultative Anaerobe Isolated from Marine Mud.</title>
        <authorList>
            <person name="Starns D."/>
            <person name="Oshima K."/>
            <person name="Suda W."/>
            <person name="Iino T."/>
            <person name="Yuki M."/>
            <person name="Inoue J."/>
            <person name="Kitamura K."/>
            <person name="Iida T."/>
            <person name="Darby A."/>
            <person name="Hattori M."/>
            <person name="Ohkuma M."/>
        </authorList>
    </citation>
    <scope>NUCLEOTIDE SEQUENCE [LARGE SCALE GENOMIC DNA]</scope>
    <source>
        <strain evidence="1 2">JCM 21142</strain>
    </source>
</reference>
<dbReference type="EMBL" id="BAMD01000070">
    <property type="protein sequence ID" value="GAF05142.1"/>
    <property type="molecule type" value="Genomic_DNA"/>
</dbReference>
<gene>
    <name evidence="1" type="ORF">JCM21142_93866</name>
</gene>
<keyword evidence="2" id="KW-1185">Reference proteome</keyword>
<name>W7Y9Z5_9BACT</name>
<dbReference type="eggNOG" id="COG0708">
    <property type="taxonomic scope" value="Bacteria"/>
</dbReference>
<dbReference type="InterPro" id="IPR013320">
    <property type="entry name" value="ConA-like_dom_sf"/>
</dbReference>
<evidence type="ECO:0000313" key="2">
    <source>
        <dbReference type="Proteomes" id="UP000019402"/>
    </source>
</evidence>
<evidence type="ECO:0008006" key="3">
    <source>
        <dbReference type="Google" id="ProtNLM"/>
    </source>
</evidence>
<sequence>MNKSHKYIAFAFSALLITSCHFFHSTEKIPSVPLLYFDFNGDNTSSGIEPFRIYGNQEMSYDRGLKDSCLDLTQTSFHRKPIVIETKGEFIPQQQNAFSVMVWVKMQEDDHEVYGIIGNKSIGIATERGWAVSTTVTGAWQLDVSDGFQLHKFTATPVRQRINDGKWHQLGFMMDKNEQVARTYFDGKLVGVLSLDGIQALMPIITCTSDVMQVR</sequence>